<dbReference type="Pfam" id="PF17747">
    <property type="entry name" value="VID27_PH"/>
    <property type="match status" value="1"/>
</dbReference>
<evidence type="ECO:0000313" key="5">
    <source>
        <dbReference type="EMBL" id="KAH3658696.1"/>
    </source>
</evidence>
<dbReference type="EMBL" id="JAEUBD010001571">
    <property type="protein sequence ID" value="KAH3658696.1"/>
    <property type="molecule type" value="Genomic_DNA"/>
</dbReference>
<evidence type="ECO:0000256" key="1">
    <source>
        <dbReference type="SAM" id="MobiDB-lite"/>
    </source>
</evidence>
<feature type="domain" description="Vacuolar import/degradation Vid27 C-terminal" evidence="2">
    <location>
        <begin position="409"/>
        <end position="762"/>
    </location>
</feature>
<evidence type="ECO:0000259" key="4">
    <source>
        <dbReference type="Pfam" id="PF17748"/>
    </source>
</evidence>
<proteinExistence type="predicted"/>
<dbReference type="Pfam" id="PF17748">
    <property type="entry name" value="VID27_N"/>
    <property type="match status" value="1"/>
</dbReference>
<evidence type="ECO:0008006" key="7">
    <source>
        <dbReference type="Google" id="ProtNLM"/>
    </source>
</evidence>
<dbReference type="InterPro" id="IPR013863">
    <property type="entry name" value="VID27_C"/>
</dbReference>
<dbReference type="InterPro" id="IPR011044">
    <property type="entry name" value="Quino_amine_DH_bsu"/>
</dbReference>
<dbReference type="SUPFAM" id="SSF50969">
    <property type="entry name" value="YVTN repeat-like/Quinoprotein amine dehydrogenase"/>
    <property type="match status" value="1"/>
</dbReference>
<dbReference type="Proteomes" id="UP000788993">
    <property type="component" value="Unassembled WGS sequence"/>
</dbReference>
<dbReference type="InterPro" id="IPR040979">
    <property type="entry name" value="Vid27_N"/>
</dbReference>
<feature type="region of interest" description="Disordered" evidence="1">
    <location>
        <begin position="363"/>
        <end position="398"/>
    </location>
</feature>
<organism evidence="5 6">
    <name type="scientific">Ogataea polymorpha</name>
    <dbReference type="NCBI Taxonomy" id="460523"/>
    <lineage>
        <taxon>Eukaryota</taxon>
        <taxon>Fungi</taxon>
        <taxon>Dikarya</taxon>
        <taxon>Ascomycota</taxon>
        <taxon>Saccharomycotina</taxon>
        <taxon>Pichiomycetes</taxon>
        <taxon>Pichiales</taxon>
        <taxon>Pichiaceae</taxon>
        <taxon>Ogataea</taxon>
    </lineage>
</organism>
<evidence type="ECO:0000313" key="6">
    <source>
        <dbReference type="Proteomes" id="UP000788993"/>
    </source>
</evidence>
<dbReference type="PANTHER" id="PTHR31913">
    <property type="entry name" value="VACUOLAR IMPORT AND DEGRADATION PROTEIN 27"/>
    <property type="match status" value="1"/>
</dbReference>
<dbReference type="InterPro" id="IPR040458">
    <property type="entry name" value="Vid27"/>
</dbReference>
<reference evidence="5" key="2">
    <citation type="submission" date="2021-01" db="EMBL/GenBank/DDBJ databases">
        <authorList>
            <person name="Schikora-Tamarit M.A."/>
        </authorList>
    </citation>
    <scope>NUCLEOTIDE SEQUENCE</scope>
    <source>
        <strain evidence="5">NCAIM Y.01608</strain>
    </source>
</reference>
<feature type="compositionally biased region" description="Acidic residues" evidence="1">
    <location>
        <begin position="363"/>
        <end position="374"/>
    </location>
</feature>
<evidence type="ECO:0000259" key="2">
    <source>
        <dbReference type="Pfam" id="PF08553"/>
    </source>
</evidence>
<feature type="domain" description="Vid27 PH-like" evidence="3">
    <location>
        <begin position="226"/>
        <end position="332"/>
    </location>
</feature>
<sequence length="770" mass="87610">MNIIKRLLSNANQASADELILIPSGQLYLIRSPKSPKSENECLFSDVVVSIRETSLPFNYQLSINKTGEEGQGILDDDELDASDNEEEFDTDTSSLKSFLIDEKLKICLFQKHGTYVIAWKDLDGDIGDMFEFRIDPSVSVESINQFMLAVYKCEYERKYKKSSLNLKLEDLQEFVFDRESLFDDDPDLLSTLRTSANIHSSKAVDDSDSDDNFEDALEVTDPKLLFYTNADLLLYDEVKNDYELKVSSAFARILQNDVWSYNLEVISSETKKTLVDVSITNSIDAAFDFDSLSLTFNVDSDSLVLTWALQFPSRKSYEDFQQWFMKCLYETNNKASWVTLRDDEQQFMIDAINNLKIDEMDVDEDESEDESDDEKPSNIRNNKLFVSDSDSDEDDENGLMKRFRASGVNSGMKLAYKDELAFVSRGDKLGVFRMDQDSKPQFSTAIENISSATKKGKSINPGNMMLQKGDTIMILQDKNDKDKLYKMDLEYGKVVEDWELKKNNSELPVVNFAPNEKFGELTEDQTFLGLSHQSLFRVDPRLREKVVDSEFKQYKTKTNFTQIATTEDGYIAASTKNGEIKLYDKLGKNAKTLIPALGDEFVGLTTSDDGRFVLATCDKYLLLLDVKIKQGRNKNSLGFEKSFDKDSKPVPKKLSLRPEHLAYFRNATGSEPHFTKANFSINRNTKKKEPTAIVTSVGPFAIIWNFKKALQNDSASYSIMRYDSNITSGDFKFNDSKKVVFALPNDVSMASNRAFKKASEQFSVVDSRY</sequence>
<name>A0A9P8SXE7_9ASCO</name>
<dbReference type="PANTHER" id="PTHR31913:SF0">
    <property type="entry name" value="VACUOLAR IMPORT AND DEGRADATION PROTEIN 27"/>
    <property type="match status" value="1"/>
</dbReference>
<accession>A0A9P8SXE7</accession>
<dbReference type="GO" id="GO:0005737">
    <property type="term" value="C:cytoplasm"/>
    <property type="evidence" value="ECO:0007669"/>
    <property type="project" value="TreeGrafter"/>
</dbReference>
<gene>
    <name evidence="5" type="ORF">OGATHE_006420</name>
</gene>
<dbReference type="InterPro" id="IPR040768">
    <property type="entry name" value="Vid27_PH"/>
</dbReference>
<evidence type="ECO:0000259" key="3">
    <source>
        <dbReference type="Pfam" id="PF17747"/>
    </source>
</evidence>
<keyword evidence="6" id="KW-1185">Reference proteome</keyword>
<reference evidence="5" key="1">
    <citation type="journal article" date="2021" name="Open Biol.">
        <title>Shared evolutionary footprints suggest mitochondrial oxidative damage underlies multiple complex I losses in fungi.</title>
        <authorList>
            <person name="Schikora-Tamarit M.A."/>
            <person name="Marcet-Houben M."/>
            <person name="Nosek J."/>
            <person name="Gabaldon T."/>
        </authorList>
    </citation>
    <scope>NUCLEOTIDE SEQUENCE</scope>
    <source>
        <strain evidence="5">NCAIM Y.01608</strain>
    </source>
</reference>
<dbReference type="GO" id="GO:0005634">
    <property type="term" value="C:nucleus"/>
    <property type="evidence" value="ECO:0007669"/>
    <property type="project" value="TreeGrafter"/>
</dbReference>
<dbReference type="Pfam" id="PF08553">
    <property type="entry name" value="VID27"/>
    <property type="match status" value="1"/>
</dbReference>
<feature type="domain" description="Vid27 N-terminal" evidence="4">
    <location>
        <begin position="1"/>
        <end position="175"/>
    </location>
</feature>
<dbReference type="AlphaFoldDB" id="A0A9P8SXE7"/>
<comment type="caution">
    <text evidence="5">The sequence shown here is derived from an EMBL/GenBank/DDBJ whole genome shotgun (WGS) entry which is preliminary data.</text>
</comment>
<protein>
    <recommendedName>
        <fullName evidence="7">Vacuolar import and degradation protein 27</fullName>
    </recommendedName>
</protein>